<dbReference type="Pfam" id="PF01554">
    <property type="entry name" value="MatE"/>
    <property type="match status" value="2"/>
</dbReference>
<protein>
    <submittedName>
        <fullName evidence="2">MATE family efflux transporter</fullName>
    </submittedName>
</protein>
<keyword evidence="1" id="KW-0472">Membrane</keyword>
<dbReference type="GO" id="GO:0016020">
    <property type="term" value="C:membrane"/>
    <property type="evidence" value="ECO:0007669"/>
    <property type="project" value="InterPro"/>
</dbReference>
<keyword evidence="1" id="KW-0812">Transmembrane</keyword>
<feature type="transmembrane region" description="Helical" evidence="1">
    <location>
        <begin position="78"/>
        <end position="98"/>
    </location>
</feature>
<dbReference type="Proteomes" id="UP000824159">
    <property type="component" value="Unassembled WGS sequence"/>
</dbReference>
<reference evidence="2" key="2">
    <citation type="journal article" date="2021" name="PeerJ">
        <title>Extensive microbial diversity within the chicken gut microbiome revealed by metagenomics and culture.</title>
        <authorList>
            <person name="Gilroy R."/>
            <person name="Ravi A."/>
            <person name="Getino M."/>
            <person name="Pursley I."/>
            <person name="Horton D.L."/>
            <person name="Alikhan N.F."/>
            <person name="Baker D."/>
            <person name="Gharbi K."/>
            <person name="Hall N."/>
            <person name="Watson M."/>
            <person name="Adriaenssens E.M."/>
            <person name="Foster-Nyarko E."/>
            <person name="Jarju S."/>
            <person name="Secka A."/>
            <person name="Antonio M."/>
            <person name="Oren A."/>
            <person name="Chaudhuri R.R."/>
            <person name="La Ragione R."/>
            <person name="Hildebrand F."/>
            <person name="Pallen M.J."/>
        </authorList>
    </citation>
    <scope>NUCLEOTIDE SEQUENCE</scope>
    <source>
        <strain evidence="2">CHK176-22527</strain>
    </source>
</reference>
<dbReference type="InterPro" id="IPR047135">
    <property type="entry name" value="YsiQ"/>
</dbReference>
<dbReference type="EMBL" id="DVLX01000097">
    <property type="protein sequence ID" value="HIU00182.1"/>
    <property type="molecule type" value="Genomic_DNA"/>
</dbReference>
<name>A0A9D1HDS5_9FIRM</name>
<feature type="transmembrane region" description="Helical" evidence="1">
    <location>
        <begin position="303"/>
        <end position="325"/>
    </location>
</feature>
<feature type="transmembrane region" description="Helical" evidence="1">
    <location>
        <begin position="273"/>
        <end position="291"/>
    </location>
</feature>
<dbReference type="GO" id="GO:0042910">
    <property type="term" value="F:xenobiotic transmembrane transporter activity"/>
    <property type="evidence" value="ECO:0007669"/>
    <property type="project" value="InterPro"/>
</dbReference>
<evidence type="ECO:0000256" key="1">
    <source>
        <dbReference type="SAM" id="Phobius"/>
    </source>
</evidence>
<evidence type="ECO:0000313" key="2">
    <source>
        <dbReference type="EMBL" id="HIU00182.1"/>
    </source>
</evidence>
<feature type="transmembrane region" description="Helical" evidence="1">
    <location>
        <begin position="7"/>
        <end position="27"/>
    </location>
</feature>
<accession>A0A9D1HDS5</accession>
<feature type="transmembrane region" description="Helical" evidence="1">
    <location>
        <begin position="47"/>
        <end position="66"/>
    </location>
</feature>
<feature type="transmembrane region" description="Helical" evidence="1">
    <location>
        <begin position="104"/>
        <end position="130"/>
    </location>
</feature>
<dbReference type="GO" id="GO:0015297">
    <property type="term" value="F:antiporter activity"/>
    <property type="evidence" value="ECO:0007669"/>
    <property type="project" value="InterPro"/>
</dbReference>
<evidence type="ECO:0000313" key="3">
    <source>
        <dbReference type="Proteomes" id="UP000824159"/>
    </source>
</evidence>
<dbReference type="PANTHER" id="PTHR42925">
    <property type="entry name" value="MULTIDRUG AND TOXIN EFFLUX PROTEIN MATE FAMILY"/>
    <property type="match status" value="1"/>
</dbReference>
<reference evidence="2" key="1">
    <citation type="submission" date="2020-10" db="EMBL/GenBank/DDBJ databases">
        <authorList>
            <person name="Gilroy R."/>
        </authorList>
    </citation>
    <scope>NUCLEOTIDE SEQUENCE</scope>
    <source>
        <strain evidence="2">CHK176-22527</strain>
    </source>
</reference>
<dbReference type="PANTHER" id="PTHR42925:SF2">
    <property type="entry name" value="NA+ DRIVEN MULTIDRUG EFFLUX PUMP"/>
    <property type="match status" value="1"/>
</dbReference>
<sequence length="375" mass="41123">MRKTTGFTLTVAVGISLLFFIVAELFPHQILRIFTRFPEVIDTGVDYVRICAPTFIMLAITQPFTIALRATQQTRLPLYASVIALGTNTFLNYVFIFGKFGAPAMGVAGAALATAIARFIEMCLILYMVFGRKNVISGKINEFFRYGKELAVKVIKNATPTASNETLWGIGTSLYVAAFARMGITEGAAIQACSTINNLFILASFSIGDAILILVGQKLGEGRKELAYNMSKKLIRIGIIIGIAMGIGIILAGEPLLSLFEFTEEGYGFSRKILFVYGAALWLSLYNAMHVTGTLRCGGDTKFAMFTETGTVWLIGVPTAFLTALYLDWPIYFAVLAVKIEEVVKGVILTKRYLSKKWLKNVILDVGEKSKDTAK</sequence>
<feature type="transmembrane region" description="Helical" evidence="1">
    <location>
        <begin position="166"/>
        <end position="184"/>
    </location>
</feature>
<gene>
    <name evidence="2" type="ORF">IAD12_08020</name>
</gene>
<comment type="caution">
    <text evidence="2">The sequence shown here is derived from an EMBL/GenBank/DDBJ whole genome shotgun (WGS) entry which is preliminary data.</text>
</comment>
<keyword evidence="1" id="KW-1133">Transmembrane helix</keyword>
<proteinExistence type="predicted"/>
<dbReference type="InterPro" id="IPR002528">
    <property type="entry name" value="MATE_fam"/>
</dbReference>
<organism evidence="2 3">
    <name type="scientific">Candidatus Allocopromorpha excrementavium</name>
    <dbReference type="NCBI Taxonomy" id="2840741"/>
    <lineage>
        <taxon>Bacteria</taxon>
        <taxon>Bacillati</taxon>
        <taxon>Bacillota</taxon>
        <taxon>Clostridia</taxon>
        <taxon>Eubacteriales</taxon>
        <taxon>Eubacteriaceae</taxon>
        <taxon>Eubacteriaceae incertae sedis</taxon>
        <taxon>Candidatus Allocopromorpha</taxon>
    </lineage>
</organism>
<dbReference type="AlphaFoldDB" id="A0A9D1HDS5"/>
<dbReference type="NCBIfam" id="TIGR00797">
    <property type="entry name" value="matE"/>
    <property type="match status" value="1"/>
</dbReference>
<feature type="transmembrane region" description="Helical" evidence="1">
    <location>
        <begin position="234"/>
        <end position="253"/>
    </location>
</feature>
<feature type="transmembrane region" description="Helical" evidence="1">
    <location>
        <begin position="196"/>
        <end position="214"/>
    </location>
</feature>